<comment type="caution">
    <text evidence="1">The sequence shown here is derived from an EMBL/GenBank/DDBJ whole genome shotgun (WGS) entry which is preliminary data.</text>
</comment>
<name>A0A176RZ58_9GAMM</name>
<dbReference type="EMBL" id="LUTY01001888">
    <property type="protein sequence ID" value="OAD21082.1"/>
    <property type="molecule type" value="Genomic_DNA"/>
</dbReference>
<organism evidence="1 2">
    <name type="scientific">Candidatus Thiomargarita nelsonii</name>
    <dbReference type="NCBI Taxonomy" id="1003181"/>
    <lineage>
        <taxon>Bacteria</taxon>
        <taxon>Pseudomonadati</taxon>
        <taxon>Pseudomonadota</taxon>
        <taxon>Gammaproteobacteria</taxon>
        <taxon>Thiotrichales</taxon>
        <taxon>Thiotrichaceae</taxon>
        <taxon>Thiomargarita</taxon>
    </lineage>
</organism>
<sequence>MPDLHFQIYLTIKVGKSAYPVFHADVAISTGFCLCTQSYPSLFLAIQQDTCAVSPRSSSMSYIGFSSFIL</sequence>
<dbReference type="Proteomes" id="UP000076962">
    <property type="component" value="Unassembled WGS sequence"/>
</dbReference>
<accession>A0A176RZ58</accession>
<reference evidence="1 2" key="1">
    <citation type="submission" date="2016-05" db="EMBL/GenBank/DDBJ databases">
        <title>Single-cell genome of chain-forming Candidatus Thiomargarita nelsonii and comparison to other large sulfur-oxidizing bacteria.</title>
        <authorList>
            <person name="Winkel M."/>
            <person name="Salman V."/>
            <person name="Woyke T."/>
            <person name="Schulz-Vogt H."/>
            <person name="Richter M."/>
            <person name="Flood B."/>
            <person name="Bailey J."/>
            <person name="Amann R."/>
            <person name="Mussmann M."/>
        </authorList>
    </citation>
    <scope>NUCLEOTIDE SEQUENCE [LARGE SCALE GENOMIC DNA]</scope>
    <source>
        <strain evidence="1 2">THI036</strain>
    </source>
</reference>
<keyword evidence="2" id="KW-1185">Reference proteome</keyword>
<protein>
    <submittedName>
        <fullName evidence="1">Uncharacterized protein</fullName>
    </submittedName>
</protein>
<proteinExistence type="predicted"/>
<evidence type="ECO:0000313" key="2">
    <source>
        <dbReference type="Proteomes" id="UP000076962"/>
    </source>
</evidence>
<gene>
    <name evidence="1" type="ORF">THIOM_003171</name>
</gene>
<evidence type="ECO:0000313" key="1">
    <source>
        <dbReference type="EMBL" id="OAD21082.1"/>
    </source>
</evidence>
<dbReference type="AlphaFoldDB" id="A0A176RZ58"/>